<evidence type="ECO:0000256" key="1">
    <source>
        <dbReference type="SAM" id="MobiDB-lite"/>
    </source>
</evidence>
<gene>
    <name evidence="2" type="ORF">OE88DRAFT_868034</name>
</gene>
<feature type="compositionally biased region" description="Basic residues" evidence="1">
    <location>
        <begin position="113"/>
        <end position="125"/>
    </location>
</feature>
<accession>A0A5C3MPF1</accession>
<dbReference type="Proteomes" id="UP000305948">
    <property type="component" value="Unassembled WGS sequence"/>
</dbReference>
<keyword evidence="3" id="KW-1185">Reference proteome</keyword>
<evidence type="ECO:0000313" key="2">
    <source>
        <dbReference type="EMBL" id="TFK46840.1"/>
    </source>
</evidence>
<name>A0A5C3MPF1_9AGAM</name>
<proteinExistence type="predicted"/>
<feature type="compositionally biased region" description="Basic and acidic residues" evidence="1">
    <location>
        <begin position="53"/>
        <end position="66"/>
    </location>
</feature>
<dbReference type="EMBL" id="ML213527">
    <property type="protein sequence ID" value="TFK46840.1"/>
    <property type="molecule type" value="Genomic_DNA"/>
</dbReference>
<feature type="compositionally biased region" description="Polar residues" evidence="1">
    <location>
        <begin position="15"/>
        <end position="30"/>
    </location>
</feature>
<reference evidence="2 3" key="1">
    <citation type="journal article" date="2019" name="Nat. Ecol. Evol.">
        <title>Megaphylogeny resolves global patterns of mushroom evolution.</title>
        <authorList>
            <person name="Varga T."/>
            <person name="Krizsan K."/>
            <person name="Foldi C."/>
            <person name="Dima B."/>
            <person name="Sanchez-Garcia M."/>
            <person name="Sanchez-Ramirez S."/>
            <person name="Szollosi G.J."/>
            <person name="Szarkandi J.G."/>
            <person name="Papp V."/>
            <person name="Albert L."/>
            <person name="Andreopoulos W."/>
            <person name="Angelini C."/>
            <person name="Antonin V."/>
            <person name="Barry K.W."/>
            <person name="Bougher N.L."/>
            <person name="Buchanan P."/>
            <person name="Buyck B."/>
            <person name="Bense V."/>
            <person name="Catcheside P."/>
            <person name="Chovatia M."/>
            <person name="Cooper J."/>
            <person name="Damon W."/>
            <person name="Desjardin D."/>
            <person name="Finy P."/>
            <person name="Geml J."/>
            <person name="Haridas S."/>
            <person name="Hughes K."/>
            <person name="Justo A."/>
            <person name="Karasinski D."/>
            <person name="Kautmanova I."/>
            <person name="Kiss B."/>
            <person name="Kocsube S."/>
            <person name="Kotiranta H."/>
            <person name="LaButti K.M."/>
            <person name="Lechner B.E."/>
            <person name="Liimatainen K."/>
            <person name="Lipzen A."/>
            <person name="Lukacs Z."/>
            <person name="Mihaltcheva S."/>
            <person name="Morgado L.N."/>
            <person name="Niskanen T."/>
            <person name="Noordeloos M.E."/>
            <person name="Ohm R.A."/>
            <person name="Ortiz-Santana B."/>
            <person name="Ovrebo C."/>
            <person name="Racz N."/>
            <person name="Riley R."/>
            <person name="Savchenko A."/>
            <person name="Shiryaev A."/>
            <person name="Soop K."/>
            <person name="Spirin V."/>
            <person name="Szebenyi C."/>
            <person name="Tomsovsky M."/>
            <person name="Tulloss R.E."/>
            <person name="Uehling J."/>
            <person name="Grigoriev I.V."/>
            <person name="Vagvolgyi C."/>
            <person name="Papp T."/>
            <person name="Martin F.M."/>
            <person name="Miettinen O."/>
            <person name="Hibbett D.S."/>
            <person name="Nagy L.G."/>
        </authorList>
    </citation>
    <scope>NUCLEOTIDE SEQUENCE [LARGE SCALE GENOMIC DNA]</scope>
    <source>
        <strain evidence="2 3">OMC1185</strain>
    </source>
</reference>
<feature type="region of interest" description="Disordered" evidence="1">
    <location>
        <begin position="1"/>
        <end position="125"/>
    </location>
</feature>
<protein>
    <submittedName>
        <fullName evidence="2">Uncharacterized protein</fullName>
    </submittedName>
</protein>
<dbReference type="AlphaFoldDB" id="A0A5C3MPF1"/>
<sequence length="125" mass="14128">MEAREGLWKQLPAYRNTSNHSSNGPATASSRLKEQHGLTERISGLMRAQGAGESKRSGRQSKEGIRHPPAGRYPTRTPEPPSNNRVGARPPPRRRSRLVKENRINRHLTASRSQRRLGVRSCHHR</sequence>
<evidence type="ECO:0000313" key="3">
    <source>
        <dbReference type="Proteomes" id="UP000305948"/>
    </source>
</evidence>
<organism evidence="2 3">
    <name type="scientific">Heliocybe sulcata</name>
    <dbReference type="NCBI Taxonomy" id="5364"/>
    <lineage>
        <taxon>Eukaryota</taxon>
        <taxon>Fungi</taxon>
        <taxon>Dikarya</taxon>
        <taxon>Basidiomycota</taxon>
        <taxon>Agaricomycotina</taxon>
        <taxon>Agaricomycetes</taxon>
        <taxon>Gloeophyllales</taxon>
        <taxon>Gloeophyllaceae</taxon>
        <taxon>Heliocybe</taxon>
    </lineage>
</organism>